<feature type="transmembrane region" description="Helical" evidence="2">
    <location>
        <begin position="154"/>
        <end position="173"/>
    </location>
</feature>
<dbReference type="AlphaFoldDB" id="A0AAE0G816"/>
<evidence type="ECO:0000259" key="3">
    <source>
        <dbReference type="PROSITE" id="PS51384"/>
    </source>
</evidence>
<dbReference type="PANTHER" id="PTHR11972:SF55">
    <property type="entry name" value="FERRIC REDUCTASE"/>
    <property type="match status" value="1"/>
</dbReference>
<dbReference type="InterPro" id="IPR017938">
    <property type="entry name" value="Riboflavin_synthase-like_b-brl"/>
</dbReference>
<dbReference type="SUPFAM" id="SSF52343">
    <property type="entry name" value="Ferredoxin reductase-like, C-terminal NADP-linked domain"/>
    <property type="match status" value="1"/>
</dbReference>
<dbReference type="CDD" id="cd06186">
    <property type="entry name" value="NOX_Duox_like_FAD_NADP"/>
    <property type="match status" value="1"/>
</dbReference>
<dbReference type="PANTHER" id="PTHR11972">
    <property type="entry name" value="NADPH OXIDASE"/>
    <property type="match status" value="1"/>
</dbReference>
<feature type="transmembrane region" description="Helical" evidence="2">
    <location>
        <begin position="204"/>
        <end position="222"/>
    </location>
</feature>
<evidence type="ECO:0000313" key="5">
    <source>
        <dbReference type="Proteomes" id="UP001190700"/>
    </source>
</evidence>
<protein>
    <recommendedName>
        <fullName evidence="3">FAD-binding FR-type domain-containing protein</fullName>
    </recommendedName>
</protein>
<dbReference type="InterPro" id="IPR050369">
    <property type="entry name" value="RBOH/FRE"/>
</dbReference>
<dbReference type="SFLD" id="SFLDS00052">
    <property type="entry name" value="Ferric_Reductase_Domain"/>
    <property type="match status" value="1"/>
</dbReference>
<dbReference type="Pfam" id="PF08022">
    <property type="entry name" value="FAD_binding_8"/>
    <property type="match status" value="1"/>
</dbReference>
<name>A0AAE0G816_9CHLO</name>
<dbReference type="Pfam" id="PF08030">
    <property type="entry name" value="NAD_binding_6"/>
    <property type="match status" value="1"/>
</dbReference>
<dbReference type="SUPFAM" id="SSF63380">
    <property type="entry name" value="Riboflavin synthase domain-like"/>
    <property type="match status" value="1"/>
</dbReference>
<keyword evidence="2" id="KW-0472">Membrane</keyword>
<keyword evidence="5" id="KW-1185">Reference proteome</keyword>
<dbReference type="GO" id="GO:0005886">
    <property type="term" value="C:plasma membrane"/>
    <property type="evidence" value="ECO:0007669"/>
    <property type="project" value="TreeGrafter"/>
</dbReference>
<organism evidence="4 5">
    <name type="scientific">Cymbomonas tetramitiformis</name>
    <dbReference type="NCBI Taxonomy" id="36881"/>
    <lineage>
        <taxon>Eukaryota</taxon>
        <taxon>Viridiplantae</taxon>
        <taxon>Chlorophyta</taxon>
        <taxon>Pyramimonadophyceae</taxon>
        <taxon>Pyramimonadales</taxon>
        <taxon>Pyramimonadaceae</taxon>
        <taxon>Cymbomonas</taxon>
    </lineage>
</organism>
<dbReference type="PRINTS" id="PR00410">
    <property type="entry name" value="PHEHYDRXLASE"/>
</dbReference>
<reference evidence="4 5" key="1">
    <citation type="journal article" date="2015" name="Genome Biol. Evol.">
        <title>Comparative Genomics of a Bacterivorous Green Alga Reveals Evolutionary Causalities and Consequences of Phago-Mixotrophic Mode of Nutrition.</title>
        <authorList>
            <person name="Burns J.A."/>
            <person name="Paasch A."/>
            <person name="Narechania A."/>
            <person name="Kim E."/>
        </authorList>
    </citation>
    <scope>NUCLEOTIDE SEQUENCE [LARGE SCALE GENOMIC DNA]</scope>
    <source>
        <strain evidence="4 5">PLY_AMNH</strain>
    </source>
</reference>
<dbReference type="InterPro" id="IPR017927">
    <property type="entry name" value="FAD-bd_FR_type"/>
</dbReference>
<dbReference type="InterPro" id="IPR013121">
    <property type="entry name" value="Fe_red_NAD-bd_6"/>
</dbReference>
<feature type="domain" description="FAD-binding FR-type" evidence="3">
    <location>
        <begin position="211"/>
        <end position="328"/>
    </location>
</feature>
<keyword evidence="2" id="KW-1133">Transmembrane helix</keyword>
<evidence type="ECO:0000256" key="1">
    <source>
        <dbReference type="ARBA" id="ARBA00023002"/>
    </source>
</evidence>
<comment type="caution">
    <text evidence="4">The sequence shown here is derived from an EMBL/GenBank/DDBJ whole genome shotgun (WGS) entry which is preliminary data.</text>
</comment>
<dbReference type="EMBL" id="LGRX02008695">
    <property type="protein sequence ID" value="KAK3272963.1"/>
    <property type="molecule type" value="Genomic_DNA"/>
</dbReference>
<feature type="transmembrane region" description="Helical" evidence="2">
    <location>
        <begin position="101"/>
        <end position="123"/>
    </location>
</feature>
<dbReference type="InterPro" id="IPR013112">
    <property type="entry name" value="FAD-bd_8"/>
</dbReference>
<feature type="transmembrane region" description="Helical" evidence="2">
    <location>
        <begin position="65"/>
        <end position="89"/>
    </location>
</feature>
<dbReference type="PROSITE" id="PS51384">
    <property type="entry name" value="FAD_FR"/>
    <property type="match status" value="1"/>
</dbReference>
<evidence type="ECO:0000256" key="2">
    <source>
        <dbReference type="SAM" id="Phobius"/>
    </source>
</evidence>
<dbReference type="Gene3D" id="2.40.30.10">
    <property type="entry name" value="Translation factors"/>
    <property type="match status" value="1"/>
</dbReference>
<feature type="transmembrane region" description="Helical" evidence="2">
    <location>
        <begin position="180"/>
        <end position="198"/>
    </location>
</feature>
<proteinExistence type="predicted"/>
<dbReference type="SFLD" id="SFLDG01168">
    <property type="entry name" value="Ferric_reductase_subgroup_(FRE"/>
    <property type="match status" value="1"/>
</dbReference>
<evidence type="ECO:0000313" key="4">
    <source>
        <dbReference type="EMBL" id="KAK3272963.1"/>
    </source>
</evidence>
<accession>A0AAE0G816</accession>
<keyword evidence="1" id="KW-0560">Oxidoreductase</keyword>
<dbReference type="InterPro" id="IPR039261">
    <property type="entry name" value="FNR_nucleotide-bd"/>
</dbReference>
<feature type="transmembrane region" description="Helical" evidence="2">
    <location>
        <begin position="130"/>
        <end position="148"/>
    </location>
</feature>
<dbReference type="GO" id="GO:0016491">
    <property type="term" value="F:oxidoreductase activity"/>
    <property type="evidence" value="ECO:0007669"/>
    <property type="project" value="UniProtKB-KW"/>
</dbReference>
<dbReference type="Gene3D" id="3.40.50.80">
    <property type="entry name" value="Nucleotide-binding domain of ferredoxin-NADP reductase (FNR) module"/>
    <property type="match status" value="1"/>
</dbReference>
<gene>
    <name evidence="4" type="ORF">CYMTET_18770</name>
</gene>
<dbReference type="Proteomes" id="UP001190700">
    <property type="component" value="Unassembled WGS sequence"/>
</dbReference>
<keyword evidence="2" id="KW-0812">Transmembrane</keyword>
<sequence length="419" mass="47211">MESTVAKPELQVQAMESTLVEPAVVAKNDWKQNPYPSTLTTPYFCRWTSCFWAEKPLLPRTLPAVIAFVNVQLLLVAMGAIGLTAWASGSDCRGSGVASSYATALVFTVVPHNSLVTFLFGVPFERCLEFHKVFAVGALASSTVHMTWCSTDLSGWGMLAAMILGTVLSTNYVRRKFFEVFYKFHWVMFLLVIGLAPLHYRCHIYIYPGVLIWFLDVLYRYFYLAMHRYPKDAIVFALPADVVRLEFPKGKFGYRPGQYVFICIPALAYFQWHPMSISSSPHQESVSIHIRALGDWTRKLYDMAKAGGAQGVKIHMLFEGPYGEPMIDLDNEKYKSVLLISGGIGITPMQSICNNLIYQEKNGRKLNKLWFVWSAADRYIIDAMWDGVKRLPVNDDPARLPLSFQPDDVGIHLLPAAPP</sequence>